<feature type="domain" description="FecR N-terminal" evidence="3">
    <location>
        <begin position="15"/>
        <end position="52"/>
    </location>
</feature>
<dbReference type="Pfam" id="PF04773">
    <property type="entry name" value="FecR"/>
    <property type="match status" value="1"/>
</dbReference>
<evidence type="ECO:0000259" key="2">
    <source>
        <dbReference type="Pfam" id="PF04773"/>
    </source>
</evidence>
<dbReference type="PANTHER" id="PTHR30273:SF2">
    <property type="entry name" value="PROTEIN FECR"/>
    <property type="match status" value="1"/>
</dbReference>
<dbReference type="AlphaFoldDB" id="A0A916X4X4"/>
<comment type="caution">
    <text evidence="4">The sequence shown here is derived from an EMBL/GenBank/DDBJ whole genome shotgun (WGS) entry which is preliminary data.</text>
</comment>
<reference evidence="4" key="2">
    <citation type="submission" date="2020-09" db="EMBL/GenBank/DDBJ databases">
        <authorList>
            <person name="Sun Q."/>
            <person name="Zhou Y."/>
        </authorList>
    </citation>
    <scope>NUCLEOTIDE SEQUENCE</scope>
    <source>
        <strain evidence="4">CGMCC 1.15095</strain>
    </source>
</reference>
<keyword evidence="1" id="KW-1133">Transmembrane helix</keyword>
<keyword evidence="1" id="KW-0812">Transmembrane</keyword>
<evidence type="ECO:0000313" key="4">
    <source>
        <dbReference type="EMBL" id="GGC05080.1"/>
    </source>
</evidence>
<dbReference type="PIRSF" id="PIRSF018266">
    <property type="entry name" value="FecR"/>
    <property type="match status" value="1"/>
</dbReference>
<dbReference type="Proteomes" id="UP000608154">
    <property type="component" value="Unassembled WGS sequence"/>
</dbReference>
<accession>A0A916X4X4</accession>
<sequence>MTDNQSPDIPGRVHDAAARWLARREAGEAGIERALDAWLRADPRHQIAFEEIAGAWQESSGLATSRIARERKLAKAPLHMRRSTHLAMAGAGLAMIAGLASFGLVRGMSPFGLVSQAEAATYETGLGEIRIIALDDGSRLVLDTQSRVKVMLTASARRLELEQGRARFHVASGRRPFVVSAAGIRIVPAGKLFDVSLVGGRPVVAALEGSVELRGAGATSRDAARQTLAQGEKVVPGSGTAPTRVAEEDIQWVSGMLALDATPLRTALAAINRYNEVQLRLADPQLGELKVTGAFPAREPDRFAEAVAGIFGLGIEHPDSGTILLGRQPEP</sequence>
<dbReference type="GO" id="GO:0016989">
    <property type="term" value="F:sigma factor antagonist activity"/>
    <property type="evidence" value="ECO:0007669"/>
    <property type="project" value="TreeGrafter"/>
</dbReference>
<dbReference type="InterPro" id="IPR012373">
    <property type="entry name" value="Ferrdict_sens_TM"/>
</dbReference>
<name>A0A916X4X4_9SPHN</name>
<dbReference type="PANTHER" id="PTHR30273">
    <property type="entry name" value="PERIPLASMIC SIGNAL SENSOR AND SIGMA FACTOR ACTIVATOR FECR-RELATED"/>
    <property type="match status" value="1"/>
</dbReference>
<dbReference type="Gene3D" id="2.60.120.1440">
    <property type="match status" value="1"/>
</dbReference>
<evidence type="ECO:0000256" key="1">
    <source>
        <dbReference type="SAM" id="Phobius"/>
    </source>
</evidence>
<keyword evidence="5" id="KW-1185">Reference proteome</keyword>
<dbReference type="InterPro" id="IPR032623">
    <property type="entry name" value="FecR_N"/>
</dbReference>
<dbReference type="RefSeq" id="WP_188771835.1">
    <property type="nucleotide sequence ID" value="NZ_BMHK01000015.1"/>
</dbReference>
<evidence type="ECO:0000313" key="5">
    <source>
        <dbReference type="Proteomes" id="UP000608154"/>
    </source>
</evidence>
<gene>
    <name evidence="4" type="ORF">GCM10011494_24570</name>
</gene>
<dbReference type="Pfam" id="PF16220">
    <property type="entry name" value="DUF4880"/>
    <property type="match status" value="1"/>
</dbReference>
<organism evidence="4 5">
    <name type="scientific">Novosphingobium endophyticum</name>
    <dbReference type="NCBI Taxonomy" id="1955250"/>
    <lineage>
        <taxon>Bacteria</taxon>
        <taxon>Pseudomonadati</taxon>
        <taxon>Pseudomonadota</taxon>
        <taxon>Alphaproteobacteria</taxon>
        <taxon>Sphingomonadales</taxon>
        <taxon>Sphingomonadaceae</taxon>
        <taxon>Novosphingobium</taxon>
    </lineage>
</organism>
<evidence type="ECO:0000259" key="3">
    <source>
        <dbReference type="Pfam" id="PF16220"/>
    </source>
</evidence>
<dbReference type="InterPro" id="IPR006860">
    <property type="entry name" value="FecR"/>
</dbReference>
<dbReference type="EMBL" id="BMHK01000015">
    <property type="protein sequence ID" value="GGC05080.1"/>
    <property type="molecule type" value="Genomic_DNA"/>
</dbReference>
<feature type="transmembrane region" description="Helical" evidence="1">
    <location>
        <begin position="85"/>
        <end position="105"/>
    </location>
</feature>
<feature type="domain" description="FecR protein" evidence="2">
    <location>
        <begin position="121"/>
        <end position="212"/>
    </location>
</feature>
<proteinExistence type="predicted"/>
<keyword evidence="1" id="KW-0472">Membrane</keyword>
<evidence type="ECO:0008006" key="6">
    <source>
        <dbReference type="Google" id="ProtNLM"/>
    </source>
</evidence>
<protein>
    <recommendedName>
        <fullName evidence="6">DUF4880 domain-containing protein</fullName>
    </recommendedName>
</protein>
<reference evidence="4" key="1">
    <citation type="journal article" date="2014" name="Int. J. Syst. Evol. Microbiol.">
        <title>Complete genome sequence of Corynebacterium casei LMG S-19264T (=DSM 44701T), isolated from a smear-ripened cheese.</title>
        <authorList>
            <consortium name="US DOE Joint Genome Institute (JGI-PGF)"/>
            <person name="Walter F."/>
            <person name="Albersmeier A."/>
            <person name="Kalinowski J."/>
            <person name="Ruckert C."/>
        </authorList>
    </citation>
    <scope>NUCLEOTIDE SEQUENCE</scope>
    <source>
        <strain evidence="4">CGMCC 1.15095</strain>
    </source>
</reference>